<dbReference type="Proteomes" id="UP001168537">
    <property type="component" value="Unassembled WGS sequence"/>
</dbReference>
<organism evidence="3 4">
    <name type="scientific">Nocardioides abyssi</name>
    <dbReference type="NCBI Taxonomy" id="3058370"/>
    <lineage>
        <taxon>Bacteria</taxon>
        <taxon>Bacillati</taxon>
        <taxon>Actinomycetota</taxon>
        <taxon>Actinomycetes</taxon>
        <taxon>Propionibacteriales</taxon>
        <taxon>Nocardioidaceae</taxon>
        <taxon>Nocardioides</taxon>
    </lineage>
</organism>
<protein>
    <submittedName>
        <fullName evidence="3">Acyltransferase</fullName>
        <ecNumber evidence="3">2.3.1.-</ecNumber>
    </submittedName>
</protein>
<dbReference type="RefSeq" id="WP_300959301.1">
    <property type="nucleotide sequence ID" value="NZ_JAUHJR010000001.1"/>
</dbReference>
<keyword evidence="2 3" id="KW-0808">Transferase</keyword>
<dbReference type="CDD" id="cd04647">
    <property type="entry name" value="LbH_MAT_like"/>
    <property type="match status" value="1"/>
</dbReference>
<dbReference type="InterPro" id="IPR051159">
    <property type="entry name" value="Hexapeptide_acetyltransf"/>
</dbReference>
<sequence length="232" mass="24280">MHPVARLLNRAVHAGWRWVDRAGEIVPGTRAAEEFGSFGAGACIDFPPATILNPSSIHLGAGTLVGRQVTLSVGWGVGEQVLPPRGLVIGDRCIVGARTSMTAHESIEIGDDVFFGQGVFVTDASHGYQVPDRPIGAQFGPSDPVVVGAGSWIGHHAVLLPGTRLGRNVVVAAGSIVRGVVEDHAVVAGNPARVVRRYEPGVGWVGSRGDVRPELADDLAFLEDPLDEAAAR</sequence>
<proteinExistence type="inferred from homology"/>
<keyword evidence="3" id="KW-0012">Acyltransferase</keyword>
<dbReference type="EMBL" id="JAUHJR010000001">
    <property type="protein sequence ID" value="MDN4160447.1"/>
    <property type="molecule type" value="Genomic_DNA"/>
</dbReference>
<evidence type="ECO:0000256" key="2">
    <source>
        <dbReference type="ARBA" id="ARBA00022679"/>
    </source>
</evidence>
<comment type="caution">
    <text evidence="3">The sequence shown here is derived from an EMBL/GenBank/DDBJ whole genome shotgun (WGS) entry which is preliminary data.</text>
</comment>
<dbReference type="Pfam" id="PF14602">
    <property type="entry name" value="Hexapep_2"/>
    <property type="match status" value="1"/>
</dbReference>
<dbReference type="GO" id="GO:0016746">
    <property type="term" value="F:acyltransferase activity"/>
    <property type="evidence" value="ECO:0007669"/>
    <property type="project" value="UniProtKB-KW"/>
</dbReference>
<comment type="similarity">
    <text evidence="1">Belongs to the transferase hexapeptide repeat family.</text>
</comment>
<dbReference type="Gene3D" id="2.160.10.10">
    <property type="entry name" value="Hexapeptide repeat proteins"/>
    <property type="match status" value="1"/>
</dbReference>
<dbReference type="PANTHER" id="PTHR23416:SF23">
    <property type="entry name" value="ACETYLTRANSFERASE C18B11.09C-RELATED"/>
    <property type="match status" value="1"/>
</dbReference>
<evidence type="ECO:0000313" key="4">
    <source>
        <dbReference type="Proteomes" id="UP001168537"/>
    </source>
</evidence>
<evidence type="ECO:0000256" key="1">
    <source>
        <dbReference type="ARBA" id="ARBA00007274"/>
    </source>
</evidence>
<evidence type="ECO:0000313" key="3">
    <source>
        <dbReference type="EMBL" id="MDN4160447.1"/>
    </source>
</evidence>
<dbReference type="Pfam" id="PF00132">
    <property type="entry name" value="Hexapep"/>
    <property type="match status" value="1"/>
</dbReference>
<accession>A0ABT8EQM4</accession>
<keyword evidence="4" id="KW-1185">Reference proteome</keyword>
<gene>
    <name evidence="3" type="ORF">QWY29_03705</name>
</gene>
<name>A0ABT8EQM4_9ACTN</name>
<dbReference type="InterPro" id="IPR001451">
    <property type="entry name" value="Hexapep"/>
</dbReference>
<dbReference type="InterPro" id="IPR011004">
    <property type="entry name" value="Trimer_LpxA-like_sf"/>
</dbReference>
<dbReference type="EC" id="2.3.1.-" evidence="3"/>
<dbReference type="SUPFAM" id="SSF51161">
    <property type="entry name" value="Trimeric LpxA-like enzymes"/>
    <property type="match status" value="1"/>
</dbReference>
<reference evidence="3" key="1">
    <citation type="submission" date="2023-06" db="EMBL/GenBank/DDBJ databases">
        <title>Draft genome sequence of Nocardioides sp. SOB72.</title>
        <authorList>
            <person name="Zhang G."/>
        </authorList>
    </citation>
    <scope>NUCLEOTIDE SEQUENCE</scope>
    <source>
        <strain evidence="3">SOB72</strain>
    </source>
</reference>
<dbReference type="PANTHER" id="PTHR23416">
    <property type="entry name" value="SIALIC ACID SYNTHASE-RELATED"/>
    <property type="match status" value="1"/>
</dbReference>